<proteinExistence type="predicted"/>
<name>A0A934R4V6_9BACT</name>
<evidence type="ECO:0000313" key="4">
    <source>
        <dbReference type="Proteomes" id="UP000600139"/>
    </source>
</evidence>
<evidence type="ECO:0000256" key="1">
    <source>
        <dbReference type="SAM" id="SignalP"/>
    </source>
</evidence>
<evidence type="ECO:0000313" key="3">
    <source>
        <dbReference type="EMBL" id="MBK1815305.1"/>
    </source>
</evidence>
<organism evidence="3 4">
    <name type="scientific">Luteolibacter yonseiensis</name>
    <dbReference type="NCBI Taxonomy" id="1144680"/>
    <lineage>
        <taxon>Bacteria</taxon>
        <taxon>Pseudomonadati</taxon>
        <taxon>Verrucomicrobiota</taxon>
        <taxon>Verrucomicrobiia</taxon>
        <taxon>Verrucomicrobiales</taxon>
        <taxon>Verrucomicrobiaceae</taxon>
        <taxon>Luteolibacter</taxon>
    </lineage>
</organism>
<feature type="signal peptide" evidence="1">
    <location>
        <begin position="1"/>
        <end position="24"/>
    </location>
</feature>
<evidence type="ECO:0000259" key="2">
    <source>
        <dbReference type="Pfam" id="PF03734"/>
    </source>
</evidence>
<comment type="caution">
    <text evidence="3">The sequence shown here is derived from an EMBL/GenBank/DDBJ whole genome shotgun (WGS) entry which is preliminary data.</text>
</comment>
<dbReference type="RefSeq" id="WP_200350271.1">
    <property type="nucleotide sequence ID" value="NZ_BAABHZ010000012.1"/>
</dbReference>
<dbReference type="EMBL" id="JAENIK010000008">
    <property type="protein sequence ID" value="MBK1815305.1"/>
    <property type="molecule type" value="Genomic_DNA"/>
</dbReference>
<dbReference type="PANTHER" id="PTHR38589">
    <property type="entry name" value="BLR0621 PROTEIN"/>
    <property type="match status" value="1"/>
</dbReference>
<protein>
    <submittedName>
        <fullName evidence="3">L,D-transpeptidase family protein</fullName>
    </submittedName>
</protein>
<keyword evidence="1" id="KW-0732">Signal</keyword>
<dbReference type="InterPro" id="IPR005490">
    <property type="entry name" value="LD_TPept_cat_dom"/>
</dbReference>
<dbReference type="GO" id="GO:0016740">
    <property type="term" value="F:transferase activity"/>
    <property type="evidence" value="ECO:0007669"/>
    <property type="project" value="InterPro"/>
</dbReference>
<sequence>MMSFKVLTLSLLAMLPLAAFQLPANSSQCLVGTSDGWDSSNVTLTLYQKSGGAWKPVSTPWKGRLGKSGLVWGKGMSPVPPGVRTKKEGDNRSPAGVFEIGGAWGYDTTIKKNPGLPYRQVTSRDLWVEDPASPQYNKNVILDHEPSTDWEKKQQMKQDDAAHSLKLFIAHNAPPDVTPGAGSSIFFHIWRRDGASPTAGCTTMEKTKLQWLISQMDPGKNPVYVLLPKAEYAKYKIGWKLP</sequence>
<accession>A0A934R4V6</accession>
<reference evidence="3" key="1">
    <citation type="submission" date="2021-01" db="EMBL/GenBank/DDBJ databases">
        <title>Modified the classification status of verrucomicrobia.</title>
        <authorList>
            <person name="Feng X."/>
        </authorList>
    </citation>
    <scope>NUCLEOTIDE SEQUENCE</scope>
    <source>
        <strain evidence="3">JCM 18052</strain>
    </source>
</reference>
<dbReference type="AlphaFoldDB" id="A0A934R4V6"/>
<dbReference type="PANTHER" id="PTHR38589:SF1">
    <property type="entry name" value="BLR0621 PROTEIN"/>
    <property type="match status" value="1"/>
</dbReference>
<keyword evidence="4" id="KW-1185">Reference proteome</keyword>
<dbReference type="Pfam" id="PF03734">
    <property type="entry name" value="YkuD"/>
    <property type="match status" value="1"/>
</dbReference>
<feature type="chain" id="PRO_5037461530" evidence="1">
    <location>
        <begin position="25"/>
        <end position="242"/>
    </location>
</feature>
<gene>
    <name evidence="3" type="ORF">JIN84_06755</name>
</gene>
<feature type="domain" description="L,D-TPase catalytic" evidence="2">
    <location>
        <begin position="74"/>
        <end position="225"/>
    </location>
</feature>
<dbReference type="Proteomes" id="UP000600139">
    <property type="component" value="Unassembled WGS sequence"/>
</dbReference>